<feature type="compositionally biased region" description="Low complexity" evidence="1">
    <location>
        <begin position="339"/>
        <end position="355"/>
    </location>
</feature>
<feature type="compositionally biased region" description="Basic and acidic residues" evidence="1">
    <location>
        <begin position="464"/>
        <end position="477"/>
    </location>
</feature>
<feature type="compositionally biased region" description="Basic and acidic residues" evidence="1">
    <location>
        <begin position="248"/>
        <end position="261"/>
    </location>
</feature>
<keyword evidence="2" id="KW-1133">Transmembrane helix</keyword>
<proteinExistence type="predicted"/>
<feature type="compositionally biased region" description="Basic and acidic residues" evidence="1">
    <location>
        <begin position="159"/>
        <end position="168"/>
    </location>
</feature>
<feature type="region of interest" description="Disordered" evidence="1">
    <location>
        <begin position="59"/>
        <end position="89"/>
    </location>
</feature>
<evidence type="ECO:0000313" key="3">
    <source>
        <dbReference type="EMBL" id="MFC7601772.1"/>
    </source>
</evidence>
<name>A0ABW2T1D3_9ACTN</name>
<reference evidence="4" key="1">
    <citation type="journal article" date="2019" name="Int. J. Syst. Evol. Microbiol.">
        <title>The Global Catalogue of Microorganisms (GCM) 10K type strain sequencing project: providing services to taxonomists for standard genome sequencing and annotation.</title>
        <authorList>
            <consortium name="The Broad Institute Genomics Platform"/>
            <consortium name="The Broad Institute Genome Sequencing Center for Infectious Disease"/>
            <person name="Wu L."/>
            <person name="Ma J."/>
        </authorList>
    </citation>
    <scope>NUCLEOTIDE SEQUENCE [LARGE SCALE GENOMIC DNA]</scope>
    <source>
        <strain evidence="4">JCM 10083</strain>
    </source>
</reference>
<evidence type="ECO:0000256" key="2">
    <source>
        <dbReference type="SAM" id="Phobius"/>
    </source>
</evidence>
<sequence length="592" mass="59796">MILISAGLVLTAIVLLIVGIVLAKPFLVMWSIAVSVLSAVFLVIGALLRRHELFPGGQAGAAQPLPEKGPMPAGSVPVPHGVPSHPPVPPHMMAQHGMRQQMPVAPTQPRRGPVAGPATATAARRGALDAEAIVLVIPGRKRYHVAGCRQLAGRDHEELTHEEAREEGFTPCTSCLPEPVAGSRPYQAPPGGREPAEPLSASPESGPAGGAGEPGPHEATARFTAPYRPARPAAPAEGQQAPGARPEPQPRPEPAPRRESAVSRQEPPQEPVVPVARPYIQSSEPQGRPQEPVSPPLRAAESPTPSVPIRLPKVPEIPHADSEATSWFSRDMVAQASKPEAPAAPARPEPEAAGPAGPGAAVGGASASRGEAPESAKPETGEAERTGSEAVEPEPTVSEITASEGAASGAAKAGAEAGAQAEAEAGPSTPGARPGAETAGRDSAPPEPSSSGTSGAAGSGSSAEPERSAEPVPREEPGAGQATDGTTPEPVEPAETAPGRAGQVAADSTPAEPAADPAAEDHDADDAPGAGKRPAGDGTVMVIIGTRRFHDPACPLIKGAGDSGTEVVSLVEAEGAGLVHCSICLSDHRDQS</sequence>
<feature type="compositionally biased region" description="Low complexity" evidence="1">
    <location>
        <begin position="449"/>
        <end position="463"/>
    </location>
</feature>
<comment type="caution">
    <text evidence="3">The sequence shown here is derived from an EMBL/GenBank/DDBJ whole genome shotgun (WGS) entry which is preliminary data.</text>
</comment>
<dbReference type="Proteomes" id="UP001596514">
    <property type="component" value="Unassembled WGS sequence"/>
</dbReference>
<keyword evidence="2" id="KW-0812">Transmembrane</keyword>
<feature type="compositionally biased region" description="Low complexity" evidence="1">
    <location>
        <begin position="402"/>
        <end position="426"/>
    </location>
</feature>
<keyword evidence="2" id="KW-0472">Membrane</keyword>
<feature type="compositionally biased region" description="Low complexity" evidence="1">
    <location>
        <begin position="221"/>
        <end position="244"/>
    </location>
</feature>
<organism evidence="3 4">
    <name type="scientific">Streptosporangium amethystogenes subsp. fukuiense</name>
    <dbReference type="NCBI Taxonomy" id="698418"/>
    <lineage>
        <taxon>Bacteria</taxon>
        <taxon>Bacillati</taxon>
        <taxon>Actinomycetota</taxon>
        <taxon>Actinomycetes</taxon>
        <taxon>Streptosporangiales</taxon>
        <taxon>Streptosporangiaceae</taxon>
        <taxon>Streptosporangium</taxon>
    </lineage>
</organism>
<dbReference type="RefSeq" id="WP_343980726.1">
    <property type="nucleotide sequence ID" value="NZ_BAAAGK010000205.1"/>
</dbReference>
<feature type="compositionally biased region" description="Low complexity" evidence="1">
    <location>
        <begin position="72"/>
        <end position="83"/>
    </location>
</feature>
<evidence type="ECO:0000313" key="4">
    <source>
        <dbReference type="Proteomes" id="UP001596514"/>
    </source>
</evidence>
<feature type="region of interest" description="Disordered" evidence="1">
    <location>
        <begin position="159"/>
        <end position="539"/>
    </location>
</feature>
<feature type="compositionally biased region" description="Low complexity" evidence="1">
    <location>
        <begin position="197"/>
        <end position="206"/>
    </location>
</feature>
<feature type="compositionally biased region" description="Low complexity" evidence="1">
    <location>
        <begin position="505"/>
        <end position="517"/>
    </location>
</feature>
<feature type="compositionally biased region" description="Low complexity" evidence="1">
    <location>
        <begin position="486"/>
        <end position="498"/>
    </location>
</feature>
<evidence type="ECO:0000256" key="1">
    <source>
        <dbReference type="SAM" id="MobiDB-lite"/>
    </source>
</evidence>
<protein>
    <submittedName>
        <fullName evidence="3">Uncharacterized protein</fullName>
    </submittedName>
</protein>
<feature type="transmembrane region" description="Helical" evidence="2">
    <location>
        <begin position="29"/>
        <end position="48"/>
    </location>
</feature>
<gene>
    <name evidence="3" type="ORF">ACFQVD_16890</name>
</gene>
<dbReference type="EMBL" id="JBHTEE010000001">
    <property type="protein sequence ID" value="MFC7601772.1"/>
    <property type="molecule type" value="Genomic_DNA"/>
</dbReference>
<feature type="transmembrane region" description="Helical" evidence="2">
    <location>
        <begin position="7"/>
        <end position="23"/>
    </location>
</feature>
<accession>A0ABW2T1D3</accession>
<feature type="compositionally biased region" description="Basic and acidic residues" evidence="1">
    <location>
        <begin position="371"/>
        <end position="387"/>
    </location>
</feature>
<keyword evidence="4" id="KW-1185">Reference proteome</keyword>